<accession>A0A814DI20</accession>
<gene>
    <name evidence="1" type="ORF">GPM918_LOCUS11396</name>
    <name evidence="2" type="ORF">SRO942_LOCUS11395</name>
</gene>
<sequence>MSTLASIPTAH</sequence>
<dbReference type="EMBL" id="CAJNOQ010002359">
    <property type="protein sequence ID" value="CAF0953961.1"/>
    <property type="molecule type" value="Genomic_DNA"/>
</dbReference>
<evidence type="ECO:0000313" key="2">
    <source>
        <dbReference type="EMBL" id="CAF3729271.1"/>
    </source>
</evidence>
<keyword evidence="3" id="KW-1185">Reference proteome</keyword>
<proteinExistence type="predicted"/>
<protein>
    <submittedName>
        <fullName evidence="1">Uncharacterized protein</fullName>
    </submittedName>
</protein>
<comment type="caution">
    <text evidence="1">The sequence shown here is derived from an EMBL/GenBank/DDBJ whole genome shotgun (WGS) entry which is preliminary data.</text>
</comment>
<evidence type="ECO:0000313" key="3">
    <source>
        <dbReference type="Proteomes" id="UP000663829"/>
    </source>
</evidence>
<dbReference type="Proteomes" id="UP000663829">
    <property type="component" value="Unassembled WGS sequence"/>
</dbReference>
<dbReference type="Proteomes" id="UP000681722">
    <property type="component" value="Unassembled WGS sequence"/>
</dbReference>
<organism evidence="1 3">
    <name type="scientific">Didymodactylos carnosus</name>
    <dbReference type="NCBI Taxonomy" id="1234261"/>
    <lineage>
        <taxon>Eukaryota</taxon>
        <taxon>Metazoa</taxon>
        <taxon>Spiralia</taxon>
        <taxon>Gnathifera</taxon>
        <taxon>Rotifera</taxon>
        <taxon>Eurotatoria</taxon>
        <taxon>Bdelloidea</taxon>
        <taxon>Philodinida</taxon>
        <taxon>Philodinidae</taxon>
        <taxon>Didymodactylos</taxon>
    </lineage>
</organism>
<reference evidence="1" key="1">
    <citation type="submission" date="2021-02" db="EMBL/GenBank/DDBJ databases">
        <authorList>
            <person name="Nowell W R."/>
        </authorList>
    </citation>
    <scope>NUCLEOTIDE SEQUENCE</scope>
</reference>
<dbReference type="EMBL" id="CAJOBC010002358">
    <property type="protein sequence ID" value="CAF3729271.1"/>
    <property type="molecule type" value="Genomic_DNA"/>
</dbReference>
<evidence type="ECO:0000313" key="1">
    <source>
        <dbReference type="EMBL" id="CAF0953961.1"/>
    </source>
</evidence>
<name>A0A814DI20_9BILA</name>
<feature type="non-terminal residue" evidence="1">
    <location>
        <position position="11"/>
    </location>
</feature>